<evidence type="ECO:0000256" key="6">
    <source>
        <dbReference type="ARBA" id="ARBA00023136"/>
    </source>
</evidence>
<dbReference type="PROSITE" id="PS52016">
    <property type="entry name" value="TONB_DEPENDENT_REC_3"/>
    <property type="match status" value="1"/>
</dbReference>
<dbReference type="Gene3D" id="2.40.170.20">
    <property type="entry name" value="TonB-dependent receptor, beta-barrel domain"/>
    <property type="match status" value="1"/>
</dbReference>
<name>A0ABU3YA90_9SPHN</name>
<keyword evidence="5 9" id="KW-0798">TonB box</keyword>
<dbReference type="Pfam" id="PF00593">
    <property type="entry name" value="TonB_dep_Rec_b-barrel"/>
    <property type="match status" value="1"/>
</dbReference>
<dbReference type="Proteomes" id="UP001273531">
    <property type="component" value="Unassembled WGS sequence"/>
</dbReference>
<comment type="similarity">
    <text evidence="8 9">Belongs to the TonB-dependent receptor family.</text>
</comment>
<dbReference type="InterPro" id="IPR000531">
    <property type="entry name" value="Beta-barrel_TonB"/>
</dbReference>
<comment type="caution">
    <text evidence="13">The sequence shown here is derived from an EMBL/GenBank/DDBJ whole genome shotgun (WGS) entry which is preliminary data.</text>
</comment>
<evidence type="ECO:0000256" key="4">
    <source>
        <dbReference type="ARBA" id="ARBA00022692"/>
    </source>
</evidence>
<evidence type="ECO:0000256" key="1">
    <source>
        <dbReference type="ARBA" id="ARBA00004571"/>
    </source>
</evidence>
<evidence type="ECO:0000313" key="14">
    <source>
        <dbReference type="Proteomes" id="UP001273531"/>
    </source>
</evidence>
<evidence type="ECO:0000256" key="8">
    <source>
        <dbReference type="PROSITE-ProRule" id="PRU01360"/>
    </source>
</evidence>
<keyword evidence="7 8" id="KW-0998">Cell outer membrane</keyword>
<dbReference type="InterPro" id="IPR039426">
    <property type="entry name" value="TonB-dep_rcpt-like"/>
</dbReference>
<proteinExistence type="inferred from homology"/>
<protein>
    <submittedName>
        <fullName evidence="13">TonB-dependent receptor</fullName>
    </submittedName>
</protein>
<keyword evidence="10" id="KW-0732">Signal</keyword>
<dbReference type="InterPro" id="IPR037066">
    <property type="entry name" value="Plug_dom_sf"/>
</dbReference>
<dbReference type="EMBL" id="JAWJEJ010000001">
    <property type="protein sequence ID" value="MDV3458047.1"/>
    <property type="molecule type" value="Genomic_DNA"/>
</dbReference>
<dbReference type="Pfam" id="PF07715">
    <property type="entry name" value="Plug"/>
    <property type="match status" value="1"/>
</dbReference>
<reference evidence="13 14" key="1">
    <citation type="submission" date="2023-10" db="EMBL/GenBank/DDBJ databases">
        <title>Sphingomonas sp. HF-S4 16S ribosomal RNA gene Genome sequencing and assembly.</title>
        <authorList>
            <person name="Lee H."/>
        </authorList>
    </citation>
    <scope>NUCLEOTIDE SEQUENCE [LARGE SCALE GENOMIC DNA]</scope>
    <source>
        <strain evidence="13 14">HF-S4</strain>
    </source>
</reference>
<comment type="subcellular location">
    <subcellularLocation>
        <location evidence="1 8">Cell outer membrane</location>
        <topology evidence="1 8">Multi-pass membrane protein</topology>
    </subcellularLocation>
</comment>
<gene>
    <name evidence="13" type="ORF">RZN05_13710</name>
</gene>
<dbReference type="RefSeq" id="WP_317227161.1">
    <property type="nucleotide sequence ID" value="NZ_JAWJEJ010000001.1"/>
</dbReference>
<keyword evidence="6 8" id="KW-0472">Membrane</keyword>
<evidence type="ECO:0000256" key="3">
    <source>
        <dbReference type="ARBA" id="ARBA00022452"/>
    </source>
</evidence>
<keyword evidence="4 8" id="KW-0812">Transmembrane</keyword>
<evidence type="ECO:0000313" key="13">
    <source>
        <dbReference type="EMBL" id="MDV3458047.1"/>
    </source>
</evidence>
<feature type="signal peptide" evidence="10">
    <location>
        <begin position="1"/>
        <end position="32"/>
    </location>
</feature>
<keyword evidence="13" id="KW-0675">Receptor</keyword>
<dbReference type="SUPFAM" id="SSF56935">
    <property type="entry name" value="Porins"/>
    <property type="match status" value="1"/>
</dbReference>
<sequence length="1038" mass="110178">MKKTQITRGLRGGTALSALVLAGTLFAAPAFAQDTQTVPAEDTAAQEDSSSGDIVVTGSLFRRTDTETASPVTVLSAESLQQRGINTVAEAVQRVSANGAGTITQGWNTGSNFATGANAVSLRGLTVQSTLTIFDGQRMAPYPLADDGHRNFVDLNTIPNAIIERIEILRDGASSTYGADAVAGVVNVITKKEIKGLHLNASAGISELGDAPEQRFDATWGYGDLDEQGFNFYINGEYQRNEALWARDRKYPFGTSDLSGLCGTSLGGTVGTGATARVYAPGSKVCMTSGVWNSVIPSNATSGPGFIYNGLIATPVAVGRPVDATGAVVPGNLFRLLNPAAGCRNLTPVTVPSVANGGAATSAGTTQCSLDPRAEYSQLQPEQERMGFAGRFTAKVGDNAEFYASANYYQVKTHTQLAPLAFNGGTAYPPPTPAGFVQPTNVFLPVYVCPTGVGSFGQTGNLNTGCTAANGVLNPNNPYAASGSRAQLLYRYDRPRDIQSKSRSLRAAVGINGSFGEDWNYSVEATASQVQLDIIQNNFLNGQRIADVLARGTYNFINPDANSEAIRDYIAPENNTRSTSDLWQVSGTLSKSLFELPGGPLQTAVGVAYRHESINNPSANPENLANPYDRYYSVNAVGAVGSREVKSAFFEVSAPVVPQLEINASGRYDDYSSGQSNFSPKIGAKFTPIPQVAVRGTWSKGFRIPSFNEAYGLPTTGYVNFQLSNSVPAEQAFINAHGGNSYATGGFPVGLTSTGNAALDPEKSTSWTVGAIFEPIRNVSFTVDYFHIKVTDIIGGADYSDVQNQYYANNGVVNIPGITVLPGAPDINFPNALPHIGFIQYSFQNNDSQSVSGLDFGANFRKSFGDVTFSSSLEASYLIKFEKTIGDNVQRYDGTLSPCDVTSCSGAPKWRGSWQNTVEVGGFTGSVTAYYTSGYDLASIDYGGVKGDCLNNVGASVSTYADNVTPVLCEAKAQWNVDLSLSQKVGDNFTIYANVLNVLGIDPVFDPSAAYHIFQFNPAWGGPNIMGRYFRVGARVSF</sequence>
<dbReference type="InterPro" id="IPR012910">
    <property type="entry name" value="Plug_dom"/>
</dbReference>
<evidence type="ECO:0000256" key="10">
    <source>
        <dbReference type="SAM" id="SignalP"/>
    </source>
</evidence>
<keyword evidence="2 8" id="KW-0813">Transport</keyword>
<feature type="domain" description="TonB-dependent receptor plug" evidence="12">
    <location>
        <begin position="66"/>
        <end position="185"/>
    </location>
</feature>
<keyword evidence="14" id="KW-1185">Reference proteome</keyword>
<feature type="domain" description="TonB-dependent receptor-like beta-barrel" evidence="11">
    <location>
        <begin position="475"/>
        <end position="998"/>
    </location>
</feature>
<organism evidence="13 14">
    <name type="scientific">Sphingomonas agrestis</name>
    <dbReference type="NCBI Taxonomy" id="3080540"/>
    <lineage>
        <taxon>Bacteria</taxon>
        <taxon>Pseudomonadati</taxon>
        <taxon>Pseudomonadota</taxon>
        <taxon>Alphaproteobacteria</taxon>
        <taxon>Sphingomonadales</taxon>
        <taxon>Sphingomonadaceae</taxon>
        <taxon>Sphingomonas</taxon>
    </lineage>
</organism>
<dbReference type="PANTHER" id="PTHR47234:SF2">
    <property type="entry name" value="TONB-DEPENDENT RECEPTOR"/>
    <property type="match status" value="1"/>
</dbReference>
<dbReference type="InterPro" id="IPR036942">
    <property type="entry name" value="Beta-barrel_TonB_sf"/>
</dbReference>
<feature type="chain" id="PRO_5046000603" evidence="10">
    <location>
        <begin position="33"/>
        <end position="1038"/>
    </location>
</feature>
<evidence type="ECO:0000256" key="2">
    <source>
        <dbReference type="ARBA" id="ARBA00022448"/>
    </source>
</evidence>
<dbReference type="PANTHER" id="PTHR47234">
    <property type="match status" value="1"/>
</dbReference>
<evidence type="ECO:0000256" key="9">
    <source>
        <dbReference type="RuleBase" id="RU003357"/>
    </source>
</evidence>
<evidence type="ECO:0000256" key="5">
    <source>
        <dbReference type="ARBA" id="ARBA00023077"/>
    </source>
</evidence>
<keyword evidence="3 8" id="KW-1134">Transmembrane beta strand</keyword>
<evidence type="ECO:0000256" key="7">
    <source>
        <dbReference type="ARBA" id="ARBA00023237"/>
    </source>
</evidence>
<accession>A0ABU3YA90</accession>
<evidence type="ECO:0000259" key="12">
    <source>
        <dbReference type="Pfam" id="PF07715"/>
    </source>
</evidence>
<evidence type="ECO:0000259" key="11">
    <source>
        <dbReference type="Pfam" id="PF00593"/>
    </source>
</evidence>
<dbReference type="Gene3D" id="2.170.130.10">
    <property type="entry name" value="TonB-dependent receptor, plug domain"/>
    <property type="match status" value="1"/>
</dbReference>